<evidence type="ECO:0000313" key="1">
    <source>
        <dbReference type="EMBL" id="CAL0321584.1"/>
    </source>
</evidence>
<organism evidence="1 2">
    <name type="scientific">Lupinus luteus</name>
    <name type="common">European yellow lupine</name>
    <dbReference type="NCBI Taxonomy" id="3873"/>
    <lineage>
        <taxon>Eukaryota</taxon>
        <taxon>Viridiplantae</taxon>
        <taxon>Streptophyta</taxon>
        <taxon>Embryophyta</taxon>
        <taxon>Tracheophyta</taxon>
        <taxon>Spermatophyta</taxon>
        <taxon>Magnoliopsida</taxon>
        <taxon>eudicotyledons</taxon>
        <taxon>Gunneridae</taxon>
        <taxon>Pentapetalae</taxon>
        <taxon>rosids</taxon>
        <taxon>fabids</taxon>
        <taxon>Fabales</taxon>
        <taxon>Fabaceae</taxon>
        <taxon>Papilionoideae</taxon>
        <taxon>50 kb inversion clade</taxon>
        <taxon>genistoids sensu lato</taxon>
        <taxon>core genistoids</taxon>
        <taxon>Genisteae</taxon>
        <taxon>Lupinus</taxon>
    </lineage>
</organism>
<dbReference type="AlphaFoldDB" id="A0AAV1XJ22"/>
<name>A0AAV1XJ22_LUPLU</name>
<gene>
    <name evidence="1" type="ORF">LLUT_LOCUS22644</name>
</gene>
<keyword evidence="2" id="KW-1185">Reference proteome</keyword>
<dbReference type="EMBL" id="CAXHTB010000015">
    <property type="protein sequence ID" value="CAL0321584.1"/>
    <property type="molecule type" value="Genomic_DNA"/>
</dbReference>
<protein>
    <submittedName>
        <fullName evidence="1">Uncharacterized protein</fullName>
    </submittedName>
</protein>
<comment type="caution">
    <text evidence="1">The sequence shown here is derived from an EMBL/GenBank/DDBJ whole genome shotgun (WGS) entry which is preliminary data.</text>
</comment>
<reference evidence="1 2" key="1">
    <citation type="submission" date="2024-03" db="EMBL/GenBank/DDBJ databases">
        <authorList>
            <person name="Martinez-Hernandez J."/>
        </authorList>
    </citation>
    <scope>NUCLEOTIDE SEQUENCE [LARGE SCALE GENOMIC DNA]</scope>
</reference>
<evidence type="ECO:0000313" key="2">
    <source>
        <dbReference type="Proteomes" id="UP001497480"/>
    </source>
</evidence>
<proteinExistence type="predicted"/>
<dbReference type="Proteomes" id="UP001497480">
    <property type="component" value="Unassembled WGS sequence"/>
</dbReference>
<accession>A0AAV1XJ22</accession>
<sequence>MEVVLEIAENKSNCLCALDWWKDAKSFKGLGSGTNNRGESPRTTTYMQTLHEIHEQFRILQQKMEEMQGVSSFLNNYFLFFSHV</sequence>